<evidence type="ECO:0000313" key="2">
    <source>
        <dbReference type="EMBL" id="KAH3675885.1"/>
    </source>
</evidence>
<evidence type="ECO:0000313" key="3">
    <source>
        <dbReference type="Proteomes" id="UP000769528"/>
    </source>
</evidence>
<accession>A0A9P8PQU5</accession>
<dbReference type="PANTHER" id="PTHR28094:SF1">
    <property type="entry name" value="MEIOTICALLY UP-REGULATED GENE 113 PROTEIN"/>
    <property type="match status" value="1"/>
</dbReference>
<dbReference type="InterPro" id="IPR053006">
    <property type="entry name" value="Meiosis_regulatory"/>
</dbReference>
<sequence>MHLLEKSPKKQDWLHVKRMNENNWSILDPQSLILIKIGMTSKSVAKRLNEWENKCNHRLISINPYCLKKNSILSLFKKLSISHGGNDYTLKTYDMEGQGFFTESNLSKIEKEVHSTLWKLYGKGDIVCHGCKIGEKIGIHKEWFLVKRTNLDNIFKLIDKIVIENSV</sequence>
<dbReference type="PANTHER" id="PTHR28094">
    <property type="entry name" value="MEIOTICALLY UP-REGULATED GENE 113 PROTEIN"/>
    <property type="match status" value="1"/>
</dbReference>
<dbReference type="Pfam" id="PF10544">
    <property type="entry name" value="T5orf172"/>
    <property type="match status" value="1"/>
</dbReference>
<name>A0A9P8PQU5_9ASCO</name>
<keyword evidence="3" id="KW-1185">Reference proteome</keyword>
<dbReference type="AlphaFoldDB" id="A0A9P8PQU5"/>
<protein>
    <recommendedName>
        <fullName evidence="1">Bacteriophage T5 Orf172 DNA-binding domain-containing protein</fullName>
    </recommendedName>
</protein>
<feature type="domain" description="Bacteriophage T5 Orf172 DNA-binding" evidence="1">
    <location>
        <begin position="29"/>
        <end position="158"/>
    </location>
</feature>
<reference evidence="2" key="1">
    <citation type="journal article" date="2021" name="Open Biol.">
        <title>Shared evolutionary footprints suggest mitochondrial oxidative damage underlies multiple complex I losses in fungi.</title>
        <authorList>
            <person name="Schikora-Tamarit M.A."/>
            <person name="Marcet-Houben M."/>
            <person name="Nosek J."/>
            <person name="Gabaldon T."/>
        </authorList>
    </citation>
    <scope>NUCLEOTIDE SEQUENCE</scope>
    <source>
        <strain evidence="2">CBS6341</strain>
    </source>
</reference>
<dbReference type="InterPro" id="IPR018306">
    <property type="entry name" value="Phage_T5_Orf172_DNA-bd"/>
</dbReference>
<dbReference type="OrthoDB" id="4074785at2759"/>
<proteinExistence type="predicted"/>
<dbReference type="EMBL" id="JAEUBF010000694">
    <property type="protein sequence ID" value="KAH3675885.1"/>
    <property type="molecule type" value="Genomic_DNA"/>
</dbReference>
<comment type="caution">
    <text evidence="2">The sequence shown here is derived from an EMBL/GenBank/DDBJ whole genome shotgun (WGS) entry which is preliminary data.</text>
</comment>
<gene>
    <name evidence="2" type="ORF">WICMUC_002455</name>
</gene>
<reference evidence="2" key="2">
    <citation type="submission" date="2021-01" db="EMBL/GenBank/DDBJ databases">
        <authorList>
            <person name="Schikora-Tamarit M.A."/>
        </authorList>
    </citation>
    <scope>NUCLEOTIDE SEQUENCE</scope>
    <source>
        <strain evidence="2">CBS6341</strain>
    </source>
</reference>
<organism evidence="2 3">
    <name type="scientific">Wickerhamomyces mucosus</name>
    <dbReference type="NCBI Taxonomy" id="1378264"/>
    <lineage>
        <taxon>Eukaryota</taxon>
        <taxon>Fungi</taxon>
        <taxon>Dikarya</taxon>
        <taxon>Ascomycota</taxon>
        <taxon>Saccharomycotina</taxon>
        <taxon>Saccharomycetes</taxon>
        <taxon>Phaffomycetales</taxon>
        <taxon>Wickerhamomycetaceae</taxon>
        <taxon>Wickerhamomyces</taxon>
    </lineage>
</organism>
<dbReference type="Proteomes" id="UP000769528">
    <property type="component" value="Unassembled WGS sequence"/>
</dbReference>
<evidence type="ECO:0000259" key="1">
    <source>
        <dbReference type="Pfam" id="PF10544"/>
    </source>
</evidence>